<comment type="subcellular location">
    <subcellularLocation>
        <location evidence="1">Cell membrane</location>
        <topology evidence="1">Multi-pass membrane protein</topology>
    </subcellularLocation>
</comment>
<gene>
    <name evidence="7" type="ORF">WMO28_07560</name>
</gene>
<dbReference type="EMBL" id="JBBMEJ010000007">
    <property type="protein sequence ID" value="MEQ2370798.1"/>
    <property type="molecule type" value="Genomic_DNA"/>
</dbReference>
<evidence type="ECO:0000256" key="6">
    <source>
        <dbReference type="SAM" id="Phobius"/>
    </source>
</evidence>
<dbReference type="PIRSF" id="PIRSF038958">
    <property type="entry name" value="PG_synth_SpoVB"/>
    <property type="match status" value="1"/>
</dbReference>
<evidence type="ECO:0000256" key="5">
    <source>
        <dbReference type="ARBA" id="ARBA00023136"/>
    </source>
</evidence>
<feature type="transmembrane region" description="Helical" evidence="6">
    <location>
        <begin position="389"/>
        <end position="410"/>
    </location>
</feature>
<feature type="transmembrane region" description="Helical" evidence="6">
    <location>
        <begin position="42"/>
        <end position="61"/>
    </location>
</feature>
<dbReference type="PANTHER" id="PTHR30250:SF24">
    <property type="entry name" value="STAGE V SPORULATION PROTEIN B"/>
    <property type="match status" value="1"/>
</dbReference>
<proteinExistence type="predicted"/>
<organism evidence="7 8">
    <name type="scientific">Blautia aquisgranensis</name>
    <dbReference type="NCBI Taxonomy" id="3133153"/>
    <lineage>
        <taxon>Bacteria</taxon>
        <taxon>Bacillati</taxon>
        <taxon>Bacillota</taxon>
        <taxon>Clostridia</taxon>
        <taxon>Lachnospirales</taxon>
        <taxon>Lachnospiraceae</taxon>
        <taxon>Blautia</taxon>
    </lineage>
</organism>
<reference evidence="7 8" key="1">
    <citation type="submission" date="2024-03" db="EMBL/GenBank/DDBJ databases">
        <title>Human intestinal bacterial collection.</title>
        <authorList>
            <person name="Pauvert C."/>
            <person name="Hitch T.C.A."/>
            <person name="Clavel T."/>
        </authorList>
    </citation>
    <scope>NUCLEOTIDE SEQUENCE [LARGE SCALE GENOMIC DNA]</scope>
    <source>
        <strain evidence="7 8">CLA-JM-H16</strain>
    </source>
</reference>
<protein>
    <submittedName>
        <fullName evidence="7">Polysaccharide biosynthesis protein</fullName>
    </submittedName>
</protein>
<dbReference type="Pfam" id="PF01943">
    <property type="entry name" value="Polysacc_synt"/>
    <property type="match status" value="1"/>
</dbReference>
<evidence type="ECO:0000313" key="8">
    <source>
        <dbReference type="Proteomes" id="UP001473063"/>
    </source>
</evidence>
<dbReference type="RefSeq" id="WP_349056574.1">
    <property type="nucleotide sequence ID" value="NZ_JBBMEJ010000007.1"/>
</dbReference>
<feature type="transmembrane region" description="Helical" evidence="6">
    <location>
        <begin position="323"/>
        <end position="346"/>
    </location>
</feature>
<sequence length="446" mass="48733">MSKKVFLKGTLILACTGLISRLAGFFYRIFLSHSIGAEGMGLYQLALPIQGLMAALSYAGIQSALSRLISAKLTLHRKKDARFSLILGTVAAVILSAMAGFFLFENADFFAKAVLKEPKTSDLLRLIGFTVPVCAIHACIDSYYYARKKAIVPAAVQLTEQAVRIGASYVLYLICLRESRPVTALIAAGGSLAGEIAASLVSLLAITFYFGNCHFSETDVRTCRTFSLAKEIFGLSFPISLNRILLTLLGSIEVVLIPQMLLRFGLTASDSLQIYGIFTGMALPLILFPSTLTASASVMLMPSVAELDTLGDRKKIQKVIDQTFFLCMLLGFLCGAAFFLMGPFLGRLLFHSPTAGTYIRYMAFVCPFLYTNTMLASILHGLGRPGRCLVHNISGILVRIFFVTAVIPVIGIRGYFYGIFLGELLLSLLHVKALKFPYRQSDNNRL</sequence>
<dbReference type="Proteomes" id="UP001473063">
    <property type="component" value="Unassembled WGS sequence"/>
</dbReference>
<evidence type="ECO:0000256" key="3">
    <source>
        <dbReference type="ARBA" id="ARBA00022692"/>
    </source>
</evidence>
<dbReference type="PANTHER" id="PTHR30250">
    <property type="entry name" value="PST FAMILY PREDICTED COLANIC ACID TRANSPORTER"/>
    <property type="match status" value="1"/>
</dbReference>
<feature type="transmembrane region" description="Helical" evidence="6">
    <location>
        <begin position="82"/>
        <end position="103"/>
    </location>
</feature>
<feature type="transmembrane region" description="Helical" evidence="6">
    <location>
        <begin position="123"/>
        <end position="140"/>
    </location>
</feature>
<keyword evidence="3 6" id="KW-0812">Transmembrane</keyword>
<feature type="transmembrane region" description="Helical" evidence="6">
    <location>
        <begin position="244"/>
        <end position="262"/>
    </location>
</feature>
<evidence type="ECO:0000256" key="1">
    <source>
        <dbReference type="ARBA" id="ARBA00004651"/>
    </source>
</evidence>
<accession>A0ABV1BDT6</accession>
<feature type="transmembrane region" description="Helical" evidence="6">
    <location>
        <begin position="358"/>
        <end position="382"/>
    </location>
</feature>
<dbReference type="InterPro" id="IPR050833">
    <property type="entry name" value="Poly_Biosynth_Transport"/>
</dbReference>
<keyword evidence="4 6" id="KW-1133">Transmembrane helix</keyword>
<feature type="transmembrane region" description="Helical" evidence="6">
    <location>
        <begin position="12"/>
        <end position="30"/>
    </location>
</feature>
<comment type="caution">
    <text evidence="7">The sequence shown here is derived from an EMBL/GenBank/DDBJ whole genome shotgun (WGS) entry which is preliminary data.</text>
</comment>
<dbReference type="InterPro" id="IPR002797">
    <property type="entry name" value="Polysacc_synth"/>
</dbReference>
<keyword evidence="2" id="KW-1003">Cell membrane</keyword>
<evidence type="ECO:0000256" key="4">
    <source>
        <dbReference type="ARBA" id="ARBA00022989"/>
    </source>
</evidence>
<dbReference type="InterPro" id="IPR024923">
    <property type="entry name" value="PG_synth_SpoVB"/>
</dbReference>
<evidence type="ECO:0000313" key="7">
    <source>
        <dbReference type="EMBL" id="MEQ2370798.1"/>
    </source>
</evidence>
<evidence type="ECO:0000256" key="2">
    <source>
        <dbReference type="ARBA" id="ARBA00022475"/>
    </source>
</evidence>
<dbReference type="CDD" id="cd13124">
    <property type="entry name" value="MATE_SpoVB_like"/>
    <property type="match status" value="1"/>
</dbReference>
<name>A0ABV1BDT6_9FIRM</name>
<keyword evidence="5 6" id="KW-0472">Membrane</keyword>
<keyword evidence="8" id="KW-1185">Reference proteome</keyword>
<feature type="transmembrane region" description="Helical" evidence="6">
    <location>
        <begin position="274"/>
        <end position="302"/>
    </location>
</feature>